<gene>
    <name evidence="1" type="ORF">V2W34_03890</name>
</gene>
<evidence type="ECO:0000313" key="1">
    <source>
        <dbReference type="EMBL" id="MEF2291155.1"/>
    </source>
</evidence>
<proteinExistence type="predicted"/>
<keyword evidence="2" id="KW-1185">Reference proteome</keyword>
<organism evidence="1 2">
    <name type="scientific">Virgibacillus dokdonensis</name>
    <dbReference type="NCBI Taxonomy" id="302167"/>
    <lineage>
        <taxon>Bacteria</taxon>
        <taxon>Bacillati</taxon>
        <taxon>Bacillota</taxon>
        <taxon>Bacilli</taxon>
        <taxon>Bacillales</taxon>
        <taxon>Bacillaceae</taxon>
        <taxon>Virgibacillus</taxon>
    </lineage>
</organism>
<protein>
    <submittedName>
        <fullName evidence="1">Uncharacterized protein</fullName>
    </submittedName>
</protein>
<dbReference type="EMBL" id="JAZHPM010000005">
    <property type="protein sequence ID" value="MEF2291155.1"/>
    <property type="molecule type" value="Genomic_DNA"/>
</dbReference>
<dbReference type="Proteomes" id="UP001356080">
    <property type="component" value="Unassembled WGS sequence"/>
</dbReference>
<comment type="caution">
    <text evidence="1">The sequence shown here is derived from an EMBL/GenBank/DDBJ whole genome shotgun (WGS) entry which is preliminary data.</text>
</comment>
<sequence length="64" mass="7270">MSGEDKTRVVTVEGQDLRENKSMEGKDLETVITAKEQRSVENSLALSRYVSQENGLGFYFIKEQ</sequence>
<name>A0ABU7VBW0_9BACI</name>
<accession>A0ABU7VBW0</accession>
<evidence type="ECO:0000313" key="2">
    <source>
        <dbReference type="Proteomes" id="UP001356080"/>
    </source>
</evidence>
<reference evidence="1 2" key="1">
    <citation type="submission" date="2024-01" db="EMBL/GenBank/DDBJ databases">
        <title>Survival strategy associated with biotechnological potential of Virgibacillus dokdonensis T4.6 isolated from salt-fermented shrimp paste.</title>
        <authorList>
            <person name="Doan T.V."/>
            <person name="Quach N.T."/>
            <person name="Phi Q.-T."/>
        </authorList>
    </citation>
    <scope>NUCLEOTIDE SEQUENCE [LARGE SCALE GENOMIC DNA]</scope>
    <source>
        <strain evidence="1 2">T4.6</strain>
    </source>
</reference>